<dbReference type="Pfam" id="PF13855">
    <property type="entry name" value="LRR_8"/>
    <property type="match status" value="1"/>
</dbReference>
<evidence type="ECO:0000256" key="4">
    <source>
        <dbReference type="ARBA" id="ARBA00022737"/>
    </source>
</evidence>
<evidence type="ECO:0000256" key="5">
    <source>
        <dbReference type="ARBA" id="ARBA00023180"/>
    </source>
</evidence>
<dbReference type="Gene3D" id="3.80.10.10">
    <property type="entry name" value="Ribonuclease Inhibitor"/>
    <property type="match status" value="1"/>
</dbReference>
<dbReference type="PRINTS" id="PR00019">
    <property type="entry name" value="LEURICHRPT"/>
</dbReference>
<dbReference type="AlphaFoldDB" id="A0A368QEC7"/>
<dbReference type="FunFam" id="3.80.10.10:FF:000041">
    <property type="entry name" value="LRR receptor-like serine/threonine-protein kinase ERECTA"/>
    <property type="match status" value="1"/>
</dbReference>
<dbReference type="STRING" id="4555.A0A368QEC7"/>
<dbReference type="SUPFAM" id="SSF52058">
    <property type="entry name" value="L domain-like"/>
    <property type="match status" value="1"/>
</dbReference>
<reference evidence="7" key="1">
    <citation type="journal article" date="2012" name="Nat. Biotechnol.">
        <title>Reference genome sequence of the model plant Setaria.</title>
        <authorList>
            <person name="Bennetzen J.L."/>
            <person name="Schmutz J."/>
            <person name="Wang H."/>
            <person name="Percifield R."/>
            <person name="Hawkins J."/>
            <person name="Pontaroli A.C."/>
            <person name="Estep M."/>
            <person name="Feng L."/>
            <person name="Vaughn J.N."/>
            <person name="Grimwood J."/>
            <person name="Jenkins J."/>
            <person name="Barry K."/>
            <person name="Lindquist E."/>
            <person name="Hellsten U."/>
            <person name="Deshpande S."/>
            <person name="Wang X."/>
            <person name="Wu X."/>
            <person name="Mitros T."/>
            <person name="Triplett J."/>
            <person name="Yang X."/>
            <person name="Ye C.Y."/>
            <person name="Mauro-Herrera M."/>
            <person name="Wang L."/>
            <person name="Li P."/>
            <person name="Sharma M."/>
            <person name="Sharma R."/>
            <person name="Ronald P.C."/>
            <person name="Panaud O."/>
            <person name="Kellogg E.A."/>
            <person name="Brutnell T.P."/>
            <person name="Doust A.N."/>
            <person name="Tuskan G.A."/>
            <person name="Rokhsar D."/>
            <person name="Devos K.M."/>
        </authorList>
    </citation>
    <scope>NUCLEOTIDE SEQUENCE [LARGE SCALE GENOMIC DNA]</scope>
    <source>
        <strain evidence="7">Yugu1</strain>
    </source>
</reference>
<evidence type="ECO:0000256" key="6">
    <source>
        <dbReference type="SAM" id="MobiDB-lite"/>
    </source>
</evidence>
<evidence type="ECO:0000256" key="3">
    <source>
        <dbReference type="ARBA" id="ARBA00022729"/>
    </source>
</evidence>
<name>A0A368QEC7_SETIT</name>
<feature type="compositionally biased region" description="Basic and acidic residues" evidence="6">
    <location>
        <begin position="19"/>
        <end position="28"/>
    </location>
</feature>
<keyword evidence="5" id="KW-0325">Glycoprotein</keyword>
<evidence type="ECO:0000313" key="7">
    <source>
        <dbReference type="EMBL" id="RCV15620.1"/>
    </source>
</evidence>
<gene>
    <name evidence="7" type="ORF">SETIT_3G071600v2</name>
</gene>
<dbReference type="OrthoDB" id="676979at2759"/>
<sequence length="329" mass="34820">QFQLEGARAVHVQQPTRRRHDDDGDGDARLPCPPHRRSSRRCYSGDRPALGGPADHFASWTPDTPCCDWFGVETPNVTGAIPDAIAGLTHLQGLILQNLPALSGPIPRAIAKLSGLSQLIVAYTAVSGPVPSFLGALTNLVALDLSFNSLTGAIPASLAALPNLSGINLSGNRLTGAIPPLLLSKAAGKVYDNLLLSDNHLSGTIPADFAAVNFQLIDLSGNALTGNASGLVGGANDVQWLDLSRNALSFNFSSVELPEHLYFMTISHNDIYGGIPAEVAKLTSLNFFNVSYNRLCGPVPTGGNMAWFDVYNYQHNECLCGPPLPTPCT</sequence>
<proteinExistence type="predicted"/>
<keyword evidence="2" id="KW-0433">Leucine-rich repeat</keyword>
<keyword evidence="4" id="KW-0677">Repeat</keyword>
<evidence type="ECO:0008006" key="8">
    <source>
        <dbReference type="Google" id="ProtNLM"/>
    </source>
</evidence>
<organism evidence="7">
    <name type="scientific">Setaria italica</name>
    <name type="common">Foxtail millet</name>
    <name type="synonym">Panicum italicum</name>
    <dbReference type="NCBI Taxonomy" id="4555"/>
    <lineage>
        <taxon>Eukaryota</taxon>
        <taxon>Viridiplantae</taxon>
        <taxon>Streptophyta</taxon>
        <taxon>Embryophyta</taxon>
        <taxon>Tracheophyta</taxon>
        <taxon>Spermatophyta</taxon>
        <taxon>Magnoliopsida</taxon>
        <taxon>Liliopsida</taxon>
        <taxon>Poales</taxon>
        <taxon>Poaceae</taxon>
        <taxon>PACMAD clade</taxon>
        <taxon>Panicoideae</taxon>
        <taxon>Panicodae</taxon>
        <taxon>Paniceae</taxon>
        <taxon>Cenchrinae</taxon>
        <taxon>Setaria</taxon>
    </lineage>
</organism>
<comment type="subcellular location">
    <subcellularLocation>
        <location evidence="1">Cell envelope</location>
    </subcellularLocation>
</comment>
<dbReference type="InterPro" id="IPR051848">
    <property type="entry name" value="PGIP"/>
</dbReference>
<protein>
    <recommendedName>
        <fullName evidence="8">Leucine-rich repeat-containing N-terminal plant-type domain-containing protein</fullName>
    </recommendedName>
</protein>
<evidence type="ECO:0000256" key="1">
    <source>
        <dbReference type="ARBA" id="ARBA00004196"/>
    </source>
</evidence>
<accession>A0A368QEC7</accession>
<dbReference type="InterPro" id="IPR001611">
    <property type="entry name" value="Leu-rich_rpt"/>
</dbReference>
<dbReference type="PANTHER" id="PTHR48059">
    <property type="entry name" value="POLYGALACTURONASE INHIBITOR 1"/>
    <property type="match status" value="1"/>
</dbReference>
<feature type="region of interest" description="Disordered" evidence="6">
    <location>
        <begin position="1"/>
        <end position="46"/>
    </location>
</feature>
<dbReference type="PANTHER" id="PTHR48059:SF4">
    <property type="entry name" value="POLYGALACTURONASE INHIBITOR 1-RELATED"/>
    <property type="match status" value="1"/>
</dbReference>
<feature type="non-terminal residue" evidence="7">
    <location>
        <position position="1"/>
    </location>
</feature>
<dbReference type="EMBL" id="CM003530">
    <property type="protein sequence ID" value="RCV15620.1"/>
    <property type="molecule type" value="Genomic_DNA"/>
</dbReference>
<reference evidence="7" key="2">
    <citation type="submission" date="2015-07" db="EMBL/GenBank/DDBJ databases">
        <authorList>
            <person name="Noorani M."/>
        </authorList>
    </citation>
    <scope>NUCLEOTIDE SEQUENCE</scope>
    <source>
        <strain evidence="7">Yugu1</strain>
    </source>
</reference>
<keyword evidence="3" id="KW-0732">Signal</keyword>
<dbReference type="InterPro" id="IPR032675">
    <property type="entry name" value="LRR_dom_sf"/>
</dbReference>
<evidence type="ECO:0000256" key="2">
    <source>
        <dbReference type="ARBA" id="ARBA00022614"/>
    </source>
</evidence>